<feature type="domain" description="FAD-binding" evidence="3">
    <location>
        <begin position="2"/>
        <end position="166"/>
    </location>
</feature>
<dbReference type="SUPFAM" id="SSF54373">
    <property type="entry name" value="FAD-linked reductases, C-terminal domain"/>
    <property type="match status" value="1"/>
</dbReference>
<dbReference type="InterPro" id="IPR036188">
    <property type="entry name" value="FAD/NAD-bd_sf"/>
</dbReference>
<evidence type="ECO:0000313" key="4">
    <source>
        <dbReference type="EMBL" id="MFD1194540.1"/>
    </source>
</evidence>
<evidence type="ECO:0000256" key="2">
    <source>
        <dbReference type="ARBA" id="ARBA00023033"/>
    </source>
</evidence>
<comment type="caution">
    <text evidence="4">The sequence shown here is derived from an EMBL/GenBank/DDBJ whole genome shotgun (WGS) entry which is preliminary data.</text>
</comment>
<dbReference type="PANTHER" id="PTHR13789:SF268">
    <property type="entry name" value="5-METHYLPHENAZINE-1-CARBOXYLATE 1-MONOOXYGENASE"/>
    <property type="match status" value="1"/>
</dbReference>
<dbReference type="Proteomes" id="UP001597151">
    <property type="component" value="Unassembled WGS sequence"/>
</dbReference>
<protein>
    <submittedName>
        <fullName evidence="4">Flavin-dependent oxidoreductase</fullName>
    </submittedName>
</protein>
<dbReference type="EMBL" id="JBHTKR010000003">
    <property type="protein sequence ID" value="MFD1194540.1"/>
    <property type="molecule type" value="Genomic_DNA"/>
</dbReference>
<keyword evidence="1" id="KW-0560">Oxidoreductase</keyword>
<sequence length="420" mass="45289">MTVLIAGAGIAGLSMGLTLHQLGIPFRIHERVGEIRPLGVGINIQPNAVRELFDLGLEARLDAIGVRTRQYGFYTKTGLEIWAEPRGQYAGYTWPQYSIHRGQLQMMLLEELRVRAGADCVVTGAGVARYETGAAGAALILTDGSRVDGDLVIAADGIRSAIRHQMLPDEGEPIWNGAIMWRGTSPGVPFLGGAAMILAGHDTQRFVSYPISATDPETGLAQMNWIAELRVDPGRAMAKGDWNKPADPADFLPAFEGWDFGWIDCPAMIRAATGPIYEYPMVDREPMARWTDGRVTLMGDAAHATYPVGSNGASQAIIDARKLGAALRDHGVTPAALEAYEAEMRPRAEGILRANRGAGPDAVMQMVEDRCSGVFDNIEDVIPRADLAAHAEKYKRLSGFSIEVLNAQPPILGPIDHAAV</sequence>
<keyword evidence="2" id="KW-0503">Monooxygenase</keyword>
<dbReference type="Gene3D" id="3.30.9.30">
    <property type="match status" value="1"/>
</dbReference>
<dbReference type="RefSeq" id="WP_380790149.1">
    <property type="nucleotide sequence ID" value="NZ_JBHTKR010000003.1"/>
</dbReference>
<dbReference type="InterPro" id="IPR050493">
    <property type="entry name" value="FAD-dep_Monooxygenase_BioMet"/>
</dbReference>
<dbReference type="SUPFAM" id="SSF51905">
    <property type="entry name" value="FAD/NAD(P)-binding domain"/>
    <property type="match status" value="1"/>
</dbReference>
<dbReference type="InterPro" id="IPR002938">
    <property type="entry name" value="FAD-bd"/>
</dbReference>
<reference evidence="5" key="1">
    <citation type="journal article" date="2019" name="Int. J. Syst. Evol. Microbiol.">
        <title>The Global Catalogue of Microorganisms (GCM) 10K type strain sequencing project: providing services to taxonomists for standard genome sequencing and annotation.</title>
        <authorList>
            <consortium name="The Broad Institute Genomics Platform"/>
            <consortium name="The Broad Institute Genome Sequencing Center for Infectious Disease"/>
            <person name="Wu L."/>
            <person name="Ma J."/>
        </authorList>
    </citation>
    <scope>NUCLEOTIDE SEQUENCE [LARGE SCALE GENOMIC DNA]</scope>
    <source>
        <strain evidence="5">CCUG 55328</strain>
    </source>
</reference>
<keyword evidence="5" id="KW-1185">Reference proteome</keyword>
<evidence type="ECO:0000313" key="5">
    <source>
        <dbReference type="Proteomes" id="UP001597151"/>
    </source>
</evidence>
<evidence type="ECO:0000259" key="3">
    <source>
        <dbReference type="Pfam" id="PF01494"/>
    </source>
</evidence>
<organism evidence="4 5">
    <name type="scientific">Seohaeicola saemankumensis</name>
    <dbReference type="NCBI Taxonomy" id="481181"/>
    <lineage>
        <taxon>Bacteria</taxon>
        <taxon>Pseudomonadati</taxon>
        <taxon>Pseudomonadota</taxon>
        <taxon>Alphaproteobacteria</taxon>
        <taxon>Rhodobacterales</taxon>
        <taxon>Roseobacteraceae</taxon>
        <taxon>Seohaeicola</taxon>
    </lineage>
</organism>
<dbReference type="Pfam" id="PF01494">
    <property type="entry name" value="FAD_binding_3"/>
    <property type="match status" value="2"/>
</dbReference>
<proteinExistence type="predicted"/>
<dbReference type="NCBIfam" id="NF005720">
    <property type="entry name" value="PRK07538.1"/>
    <property type="match status" value="1"/>
</dbReference>
<dbReference type="PANTHER" id="PTHR13789">
    <property type="entry name" value="MONOOXYGENASE"/>
    <property type="match status" value="1"/>
</dbReference>
<feature type="domain" description="FAD-binding" evidence="3">
    <location>
        <begin position="287"/>
        <end position="353"/>
    </location>
</feature>
<accession>A0ABW3TFM7</accession>
<dbReference type="PRINTS" id="PR00420">
    <property type="entry name" value="RNGMNOXGNASE"/>
</dbReference>
<name>A0ABW3TFM7_9RHOB</name>
<dbReference type="Gene3D" id="3.50.50.60">
    <property type="entry name" value="FAD/NAD(P)-binding domain"/>
    <property type="match status" value="1"/>
</dbReference>
<evidence type="ECO:0000256" key="1">
    <source>
        <dbReference type="ARBA" id="ARBA00023002"/>
    </source>
</evidence>
<gene>
    <name evidence="4" type="ORF">ACFQ3C_07650</name>
</gene>